<dbReference type="OrthoDB" id="7294637at2"/>
<dbReference type="InterPro" id="IPR029456">
    <property type="entry name" value="Sialidase_N"/>
</dbReference>
<keyword evidence="7" id="KW-1185">Reference proteome</keyword>
<dbReference type="InterPro" id="IPR036278">
    <property type="entry name" value="Sialidase_sf"/>
</dbReference>
<evidence type="ECO:0000313" key="6">
    <source>
        <dbReference type="EMBL" id="PTN08198.1"/>
    </source>
</evidence>
<protein>
    <recommendedName>
        <fullName evidence="3">exo-alpha-sialidase</fullName>
        <ecNumber evidence="3">3.2.1.18</ecNumber>
    </recommendedName>
</protein>
<reference evidence="6 7" key="1">
    <citation type="submission" date="2018-04" db="EMBL/GenBank/DDBJ databases">
        <title>Genomic Encyclopedia of Archaeal and Bacterial Type Strains, Phase II (KMG-II): from individual species to whole genera.</title>
        <authorList>
            <person name="Goeker M."/>
        </authorList>
    </citation>
    <scope>NUCLEOTIDE SEQUENCE [LARGE SCALE GENOMIC DNA]</scope>
    <source>
        <strain evidence="6 7">DSM 28823</strain>
    </source>
</reference>
<dbReference type="RefSeq" id="WP_107822642.1">
    <property type="nucleotide sequence ID" value="NZ_OY782574.1"/>
</dbReference>
<evidence type="ECO:0000256" key="3">
    <source>
        <dbReference type="ARBA" id="ARBA00012733"/>
    </source>
</evidence>
<dbReference type="Pfam" id="PF13088">
    <property type="entry name" value="BNR_2"/>
    <property type="match status" value="1"/>
</dbReference>
<dbReference type="Gene3D" id="2.80.10.50">
    <property type="match status" value="1"/>
</dbReference>
<gene>
    <name evidence="6" type="ORF">C8N47_11084</name>
</gene>
<organism evidence="6 7">
    <name type="scientific">Mangrovibacterium marinum</name>
    <dbReference type="NCBI Taxonomy" id="1639118"/>
    <lineage>
        <taxon>Bacteria</taxon>
        <taxon>Pseudomonadati</taxon>
        <taxon>Bacteroidota</taxon>
        <taxon>Bacteroidia</taxon>
        <taxon>Marinilabiliales</taxon>
        <taxon>Prolixibacteraceae</taxon>
        <taxon>Mangrovibacterium</taxon>
    </lineage>
</organism>
<dbReference type="PANTHER" id="PTHR10628">
    <property type="entry name" value="SIALIDASE"/>
    <property type="match status" value="1"/>
</dbReference>
<dbReference type="AlphaFoldDB" id="A0A2T5C0U1"/>
<dbReference type="SUPFAM" id="SSF50939">
    <property type="entry name" value="Sialidases"/>
    <property type="match status" value="1"/>
</dbReference>
<comment type="caution">
    <text evidence="6">The sequence shown here is derived from an EMBL/GenBank/DDBJ whole genome shotgun (WGS) entry which is preliminary data.</text>
</comment>
<dbReference type="GO" id="GO:0004308">
    <property type="term" value="F:exo-alpha-sialidase activity"/>
    <property type="evidence" value="ECO:0007669"/>
    <property type="project" value="UniProtKB-EC"/>
</dbReference>
<evidence type="ECO:0000313" key="7">
    <source>
        <dbReference type="Proteomes" id="UP000243525"/>
    </source>
</evidence>
<dbReference type="InterPro" id="IPR011040">
    <property type="entry name" value="Sialidase"/>
</dbReference>
<dbReference type="Gene3D" id="1.20.1270.90">
    <property type="entry name" value="AF1782-like"/>
    <property type="match status" value="1"/>
</dbReference>
<sequence>MKRNLQRGTFRFKGNYYRFYLSAVSLLLFLSYSATLYAQPVISTEDSPVWFKIESACTDPVTLGGAYTGPTDLTGYVLYDPASSDNRIYARVEQGGDAELWAMIEADGIVKLKNKATNRYMTGSHSLNDVGENVSYGTYGSDQYWIKSGTQNTVVIWNNLKCDRLSGGRIDSNTAFYIRVQSDTKSILGALINSAISLKSEMTGTNPGYILPDGDAVITFDEAIAGAEAVYNSVDESPDYQSATDQLEAAIVTFKSTPVNTVVVSTETNETWYFFESAAINDYCAGKVINDVEGTLGVVYNFADKQLNPRMLWKIVDAGNNQYAFVNMASGLYFGKTGESYTGVQPSETPVAYNVEYLGERGQFVIKEDGALPLHCQQNGSKIVTWDGGLDSPSAWRFVEVDDASAPISITSLTVRNGLVSTGIGNVDFAATYFTMEVEGLTGSSLLDQVNVALEGTTNLSDIENIRIYYLGNDIRFDPEVHPQVASSSELDYMMQINPDADFEVPAGSQNFAVVVDVTETANEGDKIKISVESVALQGSDVCMAQNPDPAYEATIFLTQSTLFSPGDYGSQYYRIPAIVTANDGTLVAATDRRKNNISDLPGDIDVYISRSADKGKTWSEPLMIAGENTDTGYGDPALVVEKESGKIFCFMAHDKGFFASTPADPIRITVCESSDNGASWTEPRDITDNIYGAGCSNATSKNWDGVFVSSGRGLQLRNGRLILAMAVRDGSGGINNYALYSDDKGENWTVNTNLIHSGGDEAKFVQRNNGDVVISIRNGGHREWNVSTDNGDTWGTSTIHQDLVDPACNGEILNYTSTLDGYEKNRMLHSLAYASSRVNVSLLLSYDEGETFPIVKTICPASSAYSVITKLDDGTIGVYYEDGSVSQYDLVYVRVSLDWLTDGQDQYSSPMSTAVDDIINDAEDIIITVSDGQVFVKNKKGEVDYQIFDISGKKLQPNRRLKTGIYIVRTENLCEKVMIL</sequence>
<dbReference type="InterPro" id="IPR026856">
    <property type="entry name" value="Sialidase_fam"/>
</dbReference>
<dbReference type="GO" id="GO:0016020">
    <property type="term" value="C:membrane"/>
    <property type="evidence" value="ECO:0007669"/>
    <property type="project" value="TreeGrafter"/>
</dbReference>
<dbReference type="EMBL" id="QAAD01000010">
    <property type="protein sequence ID" value="PTN08198.1"/>
    <property type="molecule type" value="Genomic_DNA"/>
</dbReference>
<comment type="similarity">
    <text evidence="2">Belongs to the glycosyl hydrolase 33 family.</text>
</comment>
<proteinExistence type="inferred from homology"/>
<dbReference type="Gene3D" id="2.60.40.1290">
    <property type="match status" value="1"/>
</dbReference>
<evidence type="ECO:0000256" key="1">
    <source>
        <dbReference type="ARBA" id="ARBA00000427"/>
    </source>
</evidence>
<dbReference type="Proteomes" id="UP000243525">
    <property type="component" value="Unassembled WGS sequence"/>
</dbReference>
<evidence type="ECO:0000259" key="4">
    <source>
        <dbReference type="Pfam" id="PF13088"/>
    </source>
</evidence>
<dbReference type="PANTHER" id="PTHR10628:SF30">
    <property type="entry name" value="EXO-ALPHA-SIALIDASE"/>
    <property type="match status" value="1"/>
</dbReference>
<dbReference type="GO" id="GO:0006689">
    <property type="term" value="P:ganglioside catabolic process"/>
    <property type="evidence" value="ECO:0007669"/>
    <property type="project" value="TreeGrafter"/>
</dbReference>
<dbReference type="GO" id="GO:0005737">
    <property type="term" value="C:cytoplasm"/>
    <property type="evidence" value="ECO:0007669"/>
    <property type="project" value="TreeGrafter"/>
</dbReference>
<dbReference type="CDD" id="cd15482">
    <property type="entry name" value="Sialidase_non-viral"/>
    <property type="match status" value="1"/>
</dbReference>
<feature type="domain" description="Sialidase N-terminal" evidence="5">
    <location>
        <begin position="433"/>
        <end position="538"/>
    </location>
</feature>
<name>A0A2T5C0U1_9BACT</name>
<feature type="domain" description="Sialidase" evidence="4">
    <location>
        <begin position="604"/>
        <end position="879"/>
    </location>
</feature>
<evidence type="ECO:0000259" key="5">
    <source>
        <dbReference type="Pfam" id="PF14873"/>
    </source>
</evidence>
<evidence type="ECO:0000256" key="2">
    <source>
        <dbReference type="ARBA" id="ARBA00009348"/>
    </source>
</evidence>
<dbReference type="Gene3D" id="2.120.10.10">
    <property type="match status" value="1"/>
</dbReference>
<dbReference type="EC" id="3.2.1.18" evidence="3"/>
<dbReference type="GO" id="GO:0009313">
    <property type="term" value="P:oligosaccharide catabolic process"/>
    <property type="evidence" value="ECO:0007669"/>
    <property type="project" value="TreeGrafter"/>
</dbReference>
<accession>A0A2T5C0U1</accession>
<dbReference type="Pfam" id="PF14873">
    <property type="entry name" value="BNR_assoc_N"/>
    <property type="match status" value="1"/>
</dbReference>
<comment type="catalytic activity">
    <reaction evidence="1">
        <text>Hydrolysis of alpha-(2-&gt;3)-, alpha-(2-&gt;6)-, alpha-(2-&gt;8)- glycosidic linkages of terminal sialic acid residues in oligosaccharides, glycoproteins, glycolipids, colominic acid and synthetic substrates.</text>
        <dbReference type="EC" id="3.2.1.18"/>
    </reaction>
</comment>